<evidence type="ECO:0000256" key="5">
    <source>
        <dbReference type="ARBA" id="ARBA00021008"/>
    </source>
</evidence>
<evidence type="ECO:0000313" key="20">
    <source>
        <dbReference type="EMBL" id="ANJ70641.1"/>
    </source>
</evidence>
<comment type="function">
    <text evidence="1">Core subunit of the mitochondrial membrane respiratory chain NADH dehydrogenase (Complex I) that is believed to belong to the minimal assembly required for catalysis. Complex I functions in the transfer of electrons from NADH to the respiratory chain. The immediate electron acceptor for the enzyme is believed to be ubiquinone.</text>
</comment>
<keyword evidence="9 18" id="KW-0999">Mitochondrion inner membrane</keyword>
<geneLocation type="mitochondrion" evidence="20"/>
<evidence type="ECO:0000256" key="4">
    <source>
        <dbReference type="ARBA" id="ARBA00012944"/>
    </source>
</evidence>
<keyword evidence="13 18" id="KW-0520">NAD</keyword>
<gene>
    <name evidence="20" type="primary">nad2</name>
</gene>
<dbReference type="GO" id="GO:0008137">
    <property type="term" value="F:NADH dehydrogenase (ubiquinone) activity"/>
    <property type="evidence" value="ECO:0007669"/>
    <property type="project" value="UniProtKB-EC"/>
</dbReference>
<dbReference type="PANTHER" id="PTHR46552">
    <property type="entry name" value="NADH-UBIQUINONE OXIDOREDUCTASE CHAIN 2"/>
    <property type="match status" value="1"/>
</dbReference>
<keyword evidence="6" id="KW-0813">Transport</keyword>
<name>A0A191ZRY7_9NEOP</name>
<sequence length="340" mass="39716">MFNNISKIIFLITLLSGTFIAISANSWFGAWMGLEINLMSFIPLISDSKNLFSNESSLKYFLTQALASAMILFSVIISMFFMGMSNFLMENNFMQMIVNSSLLLKMGAAPFHYWFPGVMEGSSWMNCMILMTWQKIAPLILISYCLNYYFMMVTAIFCVIIGSLGGINQTSLRKLMTYSSINHLGWMLSSMMISMSLFMLYFLMYCFLSISMVLIFMNYKIFHLNQTYSSLNLNPVMKFLIFCNLLSLGGLPPFMGFLPKWMVIQMMVENNMIFLIFIMVMMTLITLYFYIRVSYSAFMLMYTELKWNYFFYNNYFYISLFFSFFSIFGLILTSMIYIIL</sequence>
<comment type="catalytic activity">
    <reaction evidence="17 18">
        <text>a ubiquinone + NADH + 5 H(+)(in) = a ubiquinol + NAD(+) + 4 H(+)(out)</text>
        <dbReference type="Rhea" id="RHEA:29091"/>
        <dbReference type="Rhea" id="RHEA-COMP:9565"/>
        <dbReference type="Rhea" id="RHEA-COMP:9566"/>
        <dbReference type="ChEBI" id="CHEBI:15378"/>
        <dbReference type="ChEBI" id="CHEBI:16389"/>
        <dbReference type="ChEBI" id="CHEBI:17976"/>
        <dbReference type="ChEBI" id="CHEBI:57540"/>
        <dbReference type="ChEBI" id="CHEBI:57945"/>
        <dbReference type="EC" id="7.1.1.2"/>
    </reaction>
</comment>
<evidence type="ECO:0000256" key="1">
    <source>
        <dbReference type="ARBA" id="ARBA00003257"/>
    </source>
</evidence>
<feature type="transmembrane region" description="Helical" evidence="18">
    <location>
        <begin position="315"/>
        <end position="339"/>
    </location>
</feature>
<dbReference type="PANTHER" id="PTHR46552:SF1">
    <property type="entry name" value="NADH-UBIQUINONE OXIDOREDUCTASE CHAIN 2"/>
    <property type="match status" value="1"/>
</dbReference>
<feature type="transmembrane region" description="Helical" evidence="18">
    <location>
        <begin position="197"/>
        <end position="219"/>
    </location>
</feature>
<dbReference type="PRINTS" id="PR01436">
    <property type="entry name" value="NADHDHGNASE2"/>
</dbReference>
<evidence type="ECO:0000256" key="17">
    <source>
        <dbReference type="ARBA" id="ARBA00049551"/>
    </source>
</evidence>
<keyword evidence="11 18" id="KW-0249">Electron transport</keyword>
<keyword evidence="14 18" id="KW-0830">Ubiquinone</keyword>
<reference evidence="20" key="1">
    <citation type="journal article" date="2016" name="Mol. Ecol. Resour.">
        <title>Lessons from genome skimming of arthropod-preserving ethanol.</title>
        <authorList>
            <person name="Linard B."/>
            <person name="Arribas P."/>
            <person name="Andujar C."/>
            <person name="Crampton-Platt A."/>
            <person name="Vogler A.P."/>
        </authorList>
    </citation>
    <scope>NUCLEOTIDE SEQUENCE</scope>
</reference>
<evidence type="ECO:0000256" key="9">
    <source>
        <dbReference type="ARBA" id="ARBA00022792"/>
    </source>
</evidence>
<evidence type="ECO:0000256" key="14">
    <source>
        <dbReference type="ARBA" id="ARBA00023075"/>
    </source>
</evidence>
<feature type="transmembrane region" description="Helical" evidence="18">
    <location>
        <begin position="148"/>
        <end position="167"/>
    </location>
</feature>
<feature type="transmembrane region" description="Helical" evidence="18">
    <location>
        <begin position="239"/>
        <end position="259"/>
    </location>
</feature>
<comment type="function">
    <text evidence="18">Core subunit of the mitochondrial membrane respiratory chain NADH dehydrogenase (Complex I) which catalyzes electron transfer from NADH through the respiratory chain, using ubiquinone as an electron acceptor. Essential for the catalytic activity and assembly of complex I.</text>
</comment>
<evidence type="ECO:0000259" key="19">
    <source>
        <dbReference type="Pfam" id="PF00361"/>
    </source>
</evidence>
<evidence type="ECO:0000256" key="8">
    <source>
        <dbReference type="ARBA" id="ARBA00022692"/>
    </source>
</evidence>
<feature type="transmembrane region" description="Helical" evidence="18">
    <location>
        <begin position="271"/>
        <end position="291"/>
    </location>
</feature>
<keyword evidence="15 18" id="KW-0496">Mitochondrion</keyword>
<dbReference type="AlphaFoldDB" id="A0A191ZRY7"/>
<comment type="similarity">
    <text evidence="3 18">Belongs to the complex I subunit 2 family.</text>
</comment>
<keyword evidence="16 18" id="KW-0472">Membrane</keyword>
<evidence type="ECO:0000256" key="7">
    <source>
        <dbReference type="ARBA" id="ARBA00022660"/>
    </source>
</evidence>
<dbReference type="EMBL" id="KT876911">
    <property type="protein sequence ID" value="ANJ70641.1"/>
    <property type="molecule type" value="Genomic_DNA"/>
</dbReference>
<evidence type="ECO:0000256" key="15">
    <source>
        <dbReference type="ARBA" id="ARBA00023128"/>
    </source>
</evidence>
<dbReference type="GO" id="GO:0005743">
    <property type="term" value="C:mitochondrial inner membrane"/>
    <property type="evidence" value="ECO:0007669"/>
    <property type="project" value="UniProtKB-SubCell"/>
</dbReference>
<keyword evidence="10 18" id="KW-1278">Translocase</keyword>
<evidence type="ECO:0000256" key="18">
    <source>
        <dbReference type="RuleBase" id="RU003403"/>
    </source>
</evidence>
<dbReference type="InterPro" id="IPR003917">
    <property type="entry name" value="NADH_UbQ_OxRdtase_chain2"/>
</dbReference>
<feature type="domain" description="NADH:quinone oxidoreductase/Mrp antiporter transmembrane" evidence="19">
    <location>
        <begin position="24"/>
        <end position="286"/>
    </location>
</feature>
<evidence type="ECO:0000256" key="12">
    <source>
        <dbReference type="ARBA" id="ARBA00022989"/>
    </source>
</evidence>
<evidence type="ECO:0000256" key="2">
    <source>
        <dbReference type="ARBA" id="ARBA00004448"/>
    </source>
</evidence>
<dbReference type="Pfam" id="PF00361">
    <property type="entry name" value="Proton_antipo_M"/>
    <property type="match status" value="1"/>
</dbReference>
<evidence type="ECO:0000256" key="6">
    <source>
        <dbReference type="ARBA" id="ARBA00022448"/>
    </source>
</evidence>
<proteinExistence type="inferred from homology"/>
<dbReference type="InterPro" id="IPR001750">
    <property type="entry name" value="ND/Mrp_TM"/>
</dbReference>
<protein>
    <recommendedName>
        <fullName evidence="5 18">NADH-ubiquinone oxidoreductase chain 2</fullName>
        <ecNumber evidence="4 18">7.1.1.2</ecNumber>
    </recommendedName>
</protein>
<comment type="subcellular location">
    <subcellularLocation>
        <location evidence="2 18">Mitochondrion inner membrane</location>
        <topology evidence="2 18">Multi-pass membrane protein</topology>
    </subcellularLocation>
</comment>
<evidence type="ECO:0000256" key="16">
    <source>
        <dbReference type="ARBA" id="ARBA00023136"/>
    </source>
</evidence>
<evidence type="ECO:0000256" key="11">
    <source>
        <dbReference type="ARBA" id="ARBA00022982"/>
    </source>
</evidence>
<feature type="transmembrane region" description="Helical" evidence="18">
    <location>
        <begin position="61"/>
        <end position="84"/>
    </location>
</feature>
<keyword evidence="7 18" id="KW-0679">Respiratory chain</keyword>
<evidence type="ECO:0000256" key="13">
    <source>
        <dbReference type="ARBA" id="ARBA00023027"/>
    </source>
</evidence>
<dbReference type="EC" id="7.1.1.2" evidence="4 18"/>
<accession>A0A191ZRY7</accession>
<organism evidence="20">
    <name type="scientific">Sialis sp. BMNH 1425199</name>
    <dbReference type="NCBI Taxonomy" id="1859509"/>
    <lineage>
        <taxon>Eukaryota</taxon>
        <taxon>Metazoa</taxon>
        <taxon>Ecdysozoa</taxon>
        <taxon>Arthropoda</taxon>
        <taxon>Hexapoda</taxon>
        <taxon>Insecta</taxon>
        <taxon>Pterygota</taxon>
        <taxon>Neoptera</taxon>
        <taxon>Endopterygota</taxon>
        <taxon>Megaloptera</taxon>
        <taxon>Sialidae</taxon>
        <taxon>Sialis</taxon>
    </lineage>
</organism>
<dbReference type="GO" id="GO:0006120">
    <property type="term" value="P:mitochondrial electron transport, NADH to ubiquinone"/>
    <property type="evidence" value="ECO:0007669"/>
    <property type="project" value="InterPro"/>
</dbReference>
<keyword evidence="8 18" id="KW-0812">Transmembrane</keyword>
<dbReference type="InterPro" id="IPR050175">
    <property type="entry name" value="Complex_I_Subunit_2"/>
</dbReference>
<evidence type="ECO:0000256" key="3">
    <source>
        <dbReference type="ARBA" id="ARBA00007012"/>
    </source>
</evidence>
<evidence type="ECO:0000256" key="10">
    <source>
        <dbReference type="ARBA" id="ARBA00022967"/>
    </source>
</evidence>
<keyword evidence="12 18" id="KW-1133">Transmembrane helix</keyword>